<keyword evidence="4 5" id="KW-0472">Membrane</keyword>
<evidence type="ECO:0008006" key="8">
    <source>
        <dbReference type="Google" id="ProtNLM"/>
    </source>
</evidence>
<sequence length="88" mass="10050">MSYAMEDLGWKFYFVNAAWDVLFGAVVYFTFPETKGLRLEEIAGLFEGPGVTEAACVTNEPVVNYNVQNRNPQRKEKWSRSEALTDHV</sequence>
<comment type="caution">
    <text evidence="6">The sequence shown here is derived from an EMBL/GenBank/DDBJ whole genome shotgun (WGS) entry which is preliminary data.</text>
</comment>
<dbReference type="InterPro" id="IPR005828">
    <property type="entry name" value="MFS_sugar_transport-like"/>
</dbReference>
<keyword evidence="2 5" id="KW-0812">Transmembrane</keyword>
<name>A0ABR1U230_9PEZI</name>
<evidence type="ECO:0000256" key="3">
    <source>
        <dbReference type="ARBA" id="ARBA00022989"/>
    </source>
</evidence>
<dbReference type="InterPro" id="IPR036259">
    <property type="entry name" value="MFS_trans_sf"/>
</dbReference>
<dbReference type="PANTHER" id="PTHR48022:SF64">
    <property type="entry name" value="MAJOR FACILITATOR SUPERFAMILY (MFS) PROFILE DOMAIN-CONTAINING PROTEIN"/>
    <property type="match status" value="1"/>
</dbReference>
<gene>
    <name evidence="6" type="ORF">PG996_012264</name>
</gene>
<keyword evidence="3 5" id="KW-1133">Transmembrane helix</keyword>
<proteinExistence type="predicted"/>
<feature type="transmembrane region" description="Helical" evidence="5">
    <location>
        <begin position="12"/>
        <end position="31"/>
    </location>
</feature>
<evidence type="ECO:0000313" key="6">
    <source>
        <dbReference type="EMBL" id="KAK8052963.1"/>
    </source>
</evidence>
<dbReference type="Pfam" id="PF00083">
    <property type="entry name" value="Sugar_tr"/>
    <property type="match status" value="1"/>
</dbReference>
<dbReference type="Gene3D" id="1.20.1250.20">
    <property type="entry name" value="MFS general substrate transporter like domains"/>
    <property type="match status" value="1"/>
</dbReference>
<evidence type="ECO:0000256" key="1">
    <source>
        <dbReference type="ARBA" id="ARBA00004141"/>
    </source>
</evidence>
<reference evidence="6 7" key="1">
    <citation type="submission" date="2023-01" db="EMBL/GenBank/DDBJ databases">
        <title>Analysis of 21 Apiospora genomes using comparative genomics revels a genus with tremendous synthesis potential of carbohydrate active enzymes and secondary metabolites.</title>
        <authorList>
            <person name="Sorensen T."/>
        </authorList>
    </citation>
    <scope>NUCLEOTIDE SEQUENCE [LARGE SCALE GENOMIC DNA]</scope>
    <source>
        <strain evidence="6 7">CBS 83171</strain>
    </source>
</reference>
<dbReference type="InterPro" id="IPR050360">
    <property type="entry name" value="MFS_Sugar_Transporters"/>
</dbReference>
<evidence type="ECO:0000256" key="2">
    <source>
        <dbReference type="ARBA" id="ARBA00022692"/>
    </source>
</evidence>
<evidence type="ECO:0000313" key="7">
    <source>
        <dbReference type="Proteomes" id="UP001446871"/>
    </source>
</evidence>
<keyword evidence="7" id="KW-1185">Reference proteome</keyword>
<dbReference type="PANTHER" id="PTHR48022">
    <property type="entry name" value="PLASTIDIC GLUCOSE TRANSPORTER 4"/>
    <property type="match status" value="1"/>
</dbReference>
<evidence type="ECO:0000256" key="4">
    <source>
        <dbReference type="ARBA" id="ARBA00023136"/>
    </source>
</evidence>
<organism evidence="6 7">
    <name type="scientific">Apiospora saccharicola</name>
    <dbReference type="NCBI Taxonomy" id="335842"/>
    <lineage>
        <taxon>Eukaryota</taxon>
        <taxon>Fungi</taxon>
        <taxon>Dikarya</taxon>
        <taxon>Ascomycota</taxon>
        <taxon>Pezizomycotina</taxon>
        <taxon>Sordariomycetes</taxon>
        <taxon>Xylariomycetidae</taxon>
        <taxon>Amphisphaeriales</taxon>
        <taxon>Apiosporaceae</taxon>
        <taxon>Apiospora</taxon>
    </lineage>
</organism>
<accession>A0ABR1U230</accession>
<dbReference type="EMBL" id="JAQQWM010000008">
    <property type="protein sequence ID" value="KAK8052963.1"/>
    <property type="molecule type" value="Genomic_DNA"/>
</dbReference>
<dbReference type="Proteomes" id="UP001446871">
    <property type="component" value="Unassembled WGS sequence"/>
</dbReference>
<comment type="subcellular location">
    <subcellularLocation>
        <location evidence="1">Membrane</location>
        <topology evidence="1">Multi-pass membrane protein</topology>
    </subcellularLocation>
</comment>
<protein>
    <recommendedName>
        <fullName evidence="8">Major facilitator superfamily (MFS) profile domain-containing protein</fullName>
    </recommendedName>
</protein>
<evidence type="ECO:0000256" key="5">
    <source>
        <dbReference type="SAM" id="Phobius"/>
    </source>
</evidence>